<dbReference type="SUPFAM" id="SSF52821">
    <property type="entry name" value="Rhodanese/Cell cycle control phosphatase"/>
    <property type="match status" value="1"/>
</dbReference>
<dbReference type="InterPro" id="IPR036873">
    <property type="entry name" value="Rhodanese-like_dom_sf"/>
</dbReference>
<dbReference type="Proteomes" id="UP000789706">
    <property type="component" value="Unassembled WGS sequence"/>
</dbReference>
<dbReference type="InterPro" id="IPR001763">
    <property type="entry name" value="Rhodanese-like_dom"/>
</dbReference>
<dbReference type="SMART" id="SM00450">
    <property type="entry name" value="RHOD"/>
    <property type="match status" value="1"/>
</dbReference>
<feature type="domain" description="Rhodanese" evidence="1">
    <location>
        <begin position="107"/>
        <end position="190"/>
    </location>
</feature>
<proteinExistence type="predicted"/>
<evidence type="ECO:0000313" key="3">
    <source>
        <dbReference type="Proteomes" id="UP000789706"/>
    </source>
</evidence>
<dbReference type="Gene3D" id="3.40.250.10">
    <property type="entry name" value="Rhodanese-like domain"/>
    <property type="match status" value="1"/>
</dbReference>
<organism evidence="2 3">
    <name type="scientific">Diversispora eburnea</name>
    <dbReference type="NCBI Taxonomy" id="1213867"/>
    <lineage>
        <taxon>Eukaryota</taxon>
        <taxon>Fungi</taxon>
        <taxon>Fungi incertae sedis</taxon>
        <taxon>Mucoromycota</taxon>
        <taxon>Glomeromycotina</taxon>
        <taxon>Glomeromycetes</taxon>
        <taxon>Diversisporales</taxon>
        <taxon>Diversisporaceae</taxon>
        <taxon>Diversispora</taxon>
    </lineage>
</organism>
<dbReference type="InterPro" id="IPR040503">
    <property type="entry name" value="TRHO_N"/>
</dbReference>
<reference evidence="2" key="1">
    <citation type="submission" date="2021-06" db="EMBL/GenBank/DDBJ databases">
        <authorList>
            <person name="Kallberg Y."/>
            <person name="Tangrot J."/>
            <person name="Rosling A."/>
        </authorList>
    </citation>
    <scope>NUCLEOTIDE SEQUENCE</scope>
    <source>
        <strain evidence="2">AZ414A</strain>
    </source>
</reference>
<name>A0A9N8W593_9GLOM</name>
<dbReference type="AlphaFoldDB" id="A0A9N8W593"/>
<dbReference type="InterPro" id="IPR022111">
    <property type="entry name" value="Rhodanese_C"/>
</dbReference>
<dbReference type="PANTHER" id="PTHR43846:SF1">
    <property type="entry name" value="TRNA URIDINE(34) HYDROXYLASE"/>
    <property type="match status" value="1"/>
</dbReference>
<keyword evidence="3" id="KW-1185">Reference proteome</keyword>
<gene>
    <name evidence="2" type="ORF">DEBURN_LOCUS3178</name>
</gene>
<dbReference type="EMBL" id="CAJVPK010000195">
    <property type="protein sequence ID" value="CAG8471424.1"/>
    <property type="molecule type" value="Genomic_DNA"/>
</dbReference>
<evidence type="ECO:0000313" key="2">
    <source>
        <dbReference type="EMBL" id="CAG8471424.1"/>
    </source>
</evidence>
<dbReference type="PANTHER" id="PTHR43846">
    <property type="entry name" value="UPF0176 PROTEIN YCEA"/>
    <property type="match status" value="1"/>
</dbReference>
<dbReference type="Pfam" id="PF12368">
    <property type="entry name" value="Rhodanese_C"/>
    <property type="match status" value="1"/>
</dbReference>
<dbReference type="Pfam" id="PF17773">
    <property type="entry name" value="UPF0176_N"/>
    <property type="match status" value="1"/>
</dbReference>
<comment type="caution">
    <text evidence="2">The sequence shown here is derived from an EMBL/GenBank/DDBJ whole genome shotgun (WGS) entry which is preliminary data.</text>
</comment>
<sequence>MTMITRSQLHLVATTPSRRYNSPPFPTPDELNQAILQLHYNFGKMGIVGRIYIASEGINAQLSCSINNLKELREYYGLEPKTYNLSNLPKHLTPEEWHNALSIAKENKDSITLIDMRNHYESEIGYFESSIRPDVDTFRDSVKIMNKICKGKENEEIFMYCTAGAILLSNGFKSVNVLKGGITAYGRFVSSNPSIKSLYKGRNFTFDKRLGEPITNDIVSQCHTCGEPCDTHTNCRNKTCNLLFIQCQECKIHLNRTCGSKFCLTVVNSWDEKFGKPPNGAFDEVKPGGLPCVYDHIHRTRPKLVIERLGGNVANIPVEKVDEILEKISSGKIPGK</sequence>
<evidence type="ECO:0000259" key="1">
    <source>
        <dbReference type="PROSITE" id="PS50206"/>
    </source>
</evidence>
<accession>A0A9N8W593</accession>
<dbReference type="OrthoDB" id="25002at2759"/>
<protein>
    <submittedName>
        <fullName evidence="2">37_t:CDS:1</fullName>
    </submittedName>
</protein>
<dbReference type="PROSITE" id="PS50206">
    <property type="entry name" value="RHODANESE_3"/>
    <property type="match status" value="1"/>
</dbReference>